<dbReference type="GO" id="GO:0016836">
    <property type="term" value="F:hydro-lyase activity"/>
    <property type="evidence" value="ECO:0007669"/>
    <property type="project" value="TreeGrafter"/>
</dbReference>
<dbReference type="EMBL" id="AHPL01000007">
    <property type="protein sequence ID" value="KEC55317.1"/>
    <property type="molecule type" value="Genomic_DNA"/>
</dbReference>
<dbReference type="SUPFAM" id="SSF52016">
    <property type="entry name" value="LeuD/IlvD-like"/>
    <property type="match status" value="1"/>
</dbReference>
<keyword evidence="3" id="KW-1185">Reference proteome</keyword>
<sequence length="103" mass="11609">MIKEGLVHKDVCTVFGKDFNAYAIGAKLYTDSNMVREPALNESSNHKVLEGWKKPFQPDGGIRILSEDLGTAIMKISSVKSEHWRIEALVLVFNDQEELQKGF</sequence>
<dbReference type="eggNOG" id="COG0129">
    <property type="taxonomic scope" value="Bacteria"/>
</dbReference>
<dbReference type="InterPro" id="IPR037237">
    <property type="entry name" value="IlvD/EDD_N"/>
</dbReference>
<comment type="caution">
    <text evidence="2">The sequence shown here is derived from an EMBL/GenBank/DDBJ whole genome shotgun (WGS) entry which is preliminary data.</text>
</comment>
<dbReference type="AlphaFoldDB" id="A0A067WHC6"/>
<dbReference type="Pfam" id="PF24877">
    <property type="entry name" value="ILV_EDD_C"/>
    <property type="match status" value="1"/>
</dbReference>
<reference evidence="2 3" key="1">
    <citation type="submission" date="2012-04" db="EMBL/GenBank/DDBJ databases">
        <title>The Genome Sequence of Bartonella koehlerae C-29.</title>
        <authorList>
            <consortium name="The Broad Institute Genome Sequencing Platform"/>
            <consortium name="The Broad Institute Genome Sequencing Center for Infectious Disease"/>
            <person name="Feldgarden M."/>
            <person name="Kirby J."/>
            <person name="Kosoy M."/>
            <person name="Birtles R."/>
            <person name="Probert W.S."/>
            <person name="Chiaraviglio L."/>
            <person name="Walker B."/>
            <person name="Young S.K."/>
            <person name="Zeng Q."/>
            <person name="Gargeya S."/>
            <person name="Fitzgerald M."/>
            <person name="Haas B."/>
            <person name="Abouelleil A."/>
            <person name="Alvarado L."/>
            <person name="Arachchi H.M."/>
            <person name="Berlin A.M."/>
            <person name="Chapman S.B."/>
            <person name="Goldberg J."/>
            <person name="Griggs A."/>
            <person name="Gujja S."/>
            <person name="Hansen M."/>
            <person name="Howarth C."/>
            <person name="Imamovic A."/>
            <person name="Larimer J."/>
            <person name="McCowen C."/>
            <person name="Montmayeur A."/>
            <person name="Murphy C."/>
            <person name="Neiman D."/>
            <person name="Pearson M."/>
            <person name="Priest M."/>
            <person name="Roberts A."/>
            <person name="Saif S."/>
            <person name="Shea T."/>
            <person name="Sisk P."/>
            <person name="Sykes S."/>
            <person name="Wortman J."/>
            <person name="Nusbaum C."/>
            <person name="Birren B."/>
        </authorList>
    </citation>
    <scope>NUCLEOTIDE SEQUENCE [LARGE SCALE GENOMIC DNA]</scope>
    <source>
        <strain evidence="2 3">C-29</strain>
    </source>
</reference>
<feature type="domain" description="Dihydroxy-acid/6-phosphogluconate dehydratase C-terminal" evidence="1">
    <location>
        <begin position="47"/>
        <end position="102"/>
    </location>
</feature>
<dbReference type="InterPro" id="IPR056740">
    <property type="entry name" value="ILV_EDD_C"/>
</dbReference>
<dbReference type="HOGENOM" id="CLU_143994_0_0_5"/>
<dbReference type="SUPFAM" id="SSF143975">
    <property type="entry name" value="IlvD/EDD N-terminal domain-like"/>
    <property type="match status" value="1"/>
</dbReference>
<proteinExistence type="predicted"/>
<accession>A0A067WHC6</accession>
<gene>
    <name evidence="2" type="ORF">O9A_00597</name>
</gene>
<dbReference type="GO" id="GO:0005829">
    <property type="term" value="C:cytosol"/>
    <property type="evidence" value="ECO:0007669"/>
    <property type="project" value="TreeGrafter"/>
</dbReference>
<protein>
    <recommendedName>
        <fullName evidence="1">Dihydroxy-acid/6-phosphogluconate dehydratase C-terminal domain-containing protein</fullName>
    </recommendedName>
</protein>
<dbReference type="Proteomes" id="UP000027015">
    <property type="component" value="Unassembled WGS sequence"/>
</dbReference>
<dbReference type="STRING" id="1134510.O9A_00597"/>
<name>A0A067WHC6_9HYPH</name>
<dbReference type="PATRIC" id="fig|1134510.3.peg.700"/>
<evidence type="ECO:0000313" key="3">
    <source>
        <dbReference type="Proteomes" id="UP000027015"/>
    </source>
</evidence>
<evidence type="ECO:0000259" key="1">
    <source>
        <dbReference type="Pfam" id="PF24877"/>
    </source>
</evidence>
<dbReference type="PANTHER" id="PTHR43661">
    <property type="entry name" value="D-XYLONATE DEHYDRATASE"/>
    <property type="match status" value="1"/>
</dbReference>
<evidence type="ECO:0000313" key="2">
    <source>
        <dbReference type="EMBL" id="KEC55317.1"/>
    </source>
</evidence>
<organism evidence="2 3">
    <name type="scientific">Bartonella koehlerae C-29</name>
    <dbReference type="NCBI Taxonomy" id="1134510"/>
    <lineage>
        <taxon>Bacteria</taxon>
        <taxon>Pseudomonadati</taxon>
        <taxon>Pseudomonadota</taxon>
        <taxon>Alphaproteobacteria</taxon>
        <taxon>Hyphomicrobiales</taxon>
        <taxon>Bartonellaceae</taxon>
        <taxon>Bartonella</taxon>
    </lineage>
</organism>
<dbReference type="PANTHER" id="PTHR43661:SF1">
    <property type="entry name" value="PHOSPHOGLUCONATE DEHYDRATASE"/>
    <property type="match status" value="1"/>
</dbReference>